<dbReference type="PANTHER" id="PTHR33376">
    <property type="match status" value="1"/>
</dbReference>
<dbReference type="RefSeq" id="WP_377263347.1">
    <property type="nucleotide sequence ID" value="NZ_JBHMAA010000019.1"/>
</dbReference>
<dbReference type="EMBL" id="JBHMAA010000019">
    <property type="protein sequence ID" value="MFB9950709.1"/>
    <property type="molecule type" value="Genomic_DNA"/>
</dbReference>
<feature type="signal peptide" evidence="4">
    <location>
        <begin position="1"/>
        <end position="20"/>
    </location>
</feature>
<evidence type="ECO:0000256" key="1">
    <source>
        <dbReference type="ARBA" id="ARBA00009023"/>
    </source>
</evidence>
<accession>A0ABV6AKU7</accession>
<gene>
    <name evidence="5" type="ORF">ACFFP0_17790</name>
</gene>
<evidence type="ECO:0000256" key="2">
    <source>
        <dbReference type="ARBA" id="ARBA00022448"/>
    </source>
</evidence>
<evidence type="ECO:0000313" key="5">
    <source>
        <dbReference type="EMBL" id="MFB9950709.1"/>
    </source>
</evidence>
<protein>
    <submittedName>
        <fullName evidence="5">TRAP transporter substrate-binding protein</fullName>
    </submittedName>
</protein>
<dbReference type="NCBIfam" id="NF037995">
    <property type="entry name" value="TRAP_S1"/>
    <property type="match status" value="1"/>
</dbReference>
<dbReference type="InterPro" id="IPR018389">
    <property type="entry name" value="DctP_fam"/>
</dbReference>
<dbReference type="PANTHER" id="PTHR33376:SF7">
    <property type="entry name" value="C4-DICARBOXYLATE-BINDING PROTEIN DCTB"/>
    <property type="match status" value="1"/>
</dbReference>
<evidence type="ECO:0000256" key="4">
    <source>
        <dbReference type="SAM" id="SignalP"/>
    </source>
</evidence>
<evidence type="ECO:0000313" key="6">
    <source>
        <dbReference type="Proteomes" id="UP001589692"/>
    </source>
</evidence>
<proteinExistence type="inferred from homology"/>
<dbReference type="InterPro" id="IPR038404">
    <property type="entry name" value="TRAP_DctP_sf"/>
</dbReference>
<comment type="similarity">
    <text evidence="1">Belongs to the bacterial solute-binding protein 7 family.</text>
</comment>
<reference evidence="5 6" key="1">
    <citation type="submission" date="2024-09" db="EMBL/GenBank/DDBJ databases">
        <authorList>
            <person name="Sun Q."/>
            <person name="Mori K."/>
        </authorList>
    </citation>
    <scope>NUCLEOTIDE SEQUENCE [LARGE SCALE GENOMIC DNA]</scope>
    <source>
        <strain evidence="5 6">TBRC 4938</strain>
    </source>
</reference>
<keyword evidence="6" id="KW-1185">Reference proteome</keyword>
<dbReference type="Pfam" id="PF03480">
    <property type="entry name" value="DctP"/>
    <property type="match status" value="1"/>
</dbReference>
<organism evidence="5 6">
    <name type="scientific">Rhizobium puerariae</name>
    <dbReference type="NCBI Taxonomy" id="1585791"/>
    <lineage>
        <taxon>Bacteria</taxon>
        <taxon>Pseudomonadati</taxon>
        <taxon>Pseudomonadota</taxon>
        <taxon>Alphaproteobacteria</taxon>
        <taxon>Hyphomicrobiales</taxon>
        <taxon>Rhizobiaceae</taxon>
        <taxon>Rhizobium/Agrobacterium group</taxon>
        <taxon>Rhizobium</taxon>
    </lineage>
</organism>
<feature type="chain" id="PRO_5046751456" evidence="4">
    <location>
        <begin position="21"/>
        <end position="335"/>
    </location>
</feature>
<dbReference type="CDD" id="cd13603">
    <property type="entry name" value="PBP2_TRAP_Siap_TeaA_like"/>
    <property type="match status" value="1"/>
</dbReference>
<keyword evidence="2" id="KW-0813">Transport</keyword>
<name>A0ABV6AKU7_9HYPH</name>
<dbReference type="Gene3D" id="3.40.190.170">
    <property type="entry name" value="Bacterial extracellular solute-binding protein, family 7"/>
    <property type="match status" value="1"/>
</dbReference>
<comment type="caution">
    <text evidence="5">The sequence shown here is derived from an EMBL/GenBank/DDBJ whole genome shotgun (WGS) entry which is preliminary data.</text>
</comment>
<keyword evidence="3 4" id="KW-0732">Signal</keyword>
<sequence length="335" mass="36469">MRRRTFLSVLAAGTAASAMPARVFGQNQIIMKLGTSTLQDSQHQWMIDFAKIVDTKSESRIKVEIYPASQLGATPRMIEQTQMATIQGVVTPPEFLGGINEAYGILSAPGEFSDLEHTARTLSDPELNDFVFSLGESKGLKGLGLFISGPTAFCTRTLWKTPEEFSGAKVRVLAAKLQQEQIRALGGTPIPMPPSEILPALQQGTLDAVMSCIPVMEGLGFMDGAKYFLETNHGSISSFAAISMEWFEDLPSDLQEIIVTAGQEATQTVKQFSIDDVSDAKAQWTKKGGEIVPLSADERRKFLDTLLPVGPKIVAENSGMQSAYDIYKAAIERTR</sequence>
<evidence type="ECO:0000256" key="3">
    <source>
        <dbReference type="ARBA" id="ARBA00022729"/>
    </source>
</evidence>
<dbReference type="Proteomes" id="UP001589692">
    <property type="component" value="Unassembled WGS sequence"/>
</dbReference>